<dbReference type="InterPro" id="IPR051013">
    <property type="entry name" value="MBL_superfamily_lactonases"/>
</dbReference>
<dbReference type="GeneID" id="85495040"/>
<dbReference type="GO" id="GO:0016787">
    <property type="term" value="F:hydrolase activity"/>
    <property type="evidence" value="ECO:0007669"/>
    <property type="project" value="UniProtKB-KW"/>
</dbReference>
<evidence type="ECO:0000256" key="3">
    <source>
        <dbReference type="ARBA" id="ARBA00022723"/>
    </source>
</evidence>
<name>A0AA48QVA7_9TREE</name>
<evidence type="ECO:0000256" key="1">
    <source>
        <dbReference type="ARBA" id="ARBA00001947"/>
    </source>
</evidence>
<dbReference type="AlphaFoldDB" id="A0AA48QVA7"/>
<dbReference type="SMART" id="SM00849">
    <property type="entry name" value="Lactamase_B"/>
    <property type="match status" value="1"/>
</dbReference>
<keyword evidence="5" id="KW-0862">Zinc</keyword>
<keyword evidence="4" id="KW-0378">Hydrolase</keyword>
<evidence type="ECO:0000313" key="8">
    <source>
        <dbReference type="Proteomes" id="UP001233271"/>
    </source>
</evidence>
<feature type="domain" description="Metallo-beta-lactamase" evidence="6">
    <location>
        <begin position="38"/>
        <end position="254"/>
    </location>
</feature>
<dbReference type="Proteomes" id="UP001233271">
    <property type="component" value="Chromosome 3"/>
</dbReference>
<organism evidence="7 8">
    <name type="scientific">Cutaneotrichosporon cavernicola</name>
    <dbReference type="NCBI Taxonomy" id="279322"/>
    <lineage>
        <taxon>Eukaryota</taxon>
        <taxon>Fungi</taxon>
        <taxon>Dikarya</taxon>
        <taxon>Basidiomycota</taxon>
        <taxon>Agaricomycotina</taxon>
        <taxon>Tremellomycetes</taxon>
        <taxon>Trichosporonales</taxon>
        <taxon>Trichosporonaceae</taxon>
        <taxon>Cutaneotrichosporon</taxon>
    </lineage>
</organism>
<dbReference type="InterPro" id="IPR036866">
    <property type="entry name" value="RibonucZ/Hydroxyglut_hydro"/>
</dbReference>
<dbReference type="PANTHER" id="PTHR42978:SF2">
    <property type="entry name" value="102 KBASES UNSTABLE REGION: FROM 1 TO 119443"/>
    <property type="match status" value="1"/>
</dbReference>
<dbReference type="Gene3D" id="3.60.15.10">
    <property type="entry name" value="Ribonuclease Z/Hydroxyacylglutathione hydrolase-like"/>
    <property type="match status" value="1"/>
</dbReference>
<evidence type="ECO:0000256" key="5">
    <source>
        <dbReference type="ARBA" id="ARBA00022833"/>
    </source>
</evidence>
<evidence type="ECO:0000256" key="2">
    <source>
        <dbReference type="ARBA" id="ARBA00007749"/>
    </source>
</evidence>
<gene>
    <name evidence="7" type="ORF">CcaverHIS019_0312400</name>
</gene>
<dbReference type="SUPFAM" id="SSF56281">
    <property type="entry name" value="Metallo-hydrolase/oxidoreductase"/>
    <property type="match status" value="1"/>
</dbReference>
<comment type="similarity">
    <text evidence="2">Belongs to the metallo-beta-lactamase superfamily.</text>
</comment>
<dbReference type="InterPro" id="IPR001279">
    <property type="entry name" value="Metallo-B-lactamas"/>
</dbReference>
<dbReference type="EMBL" id="AP028214">
    <property type="protein sequence ID" value="BEI91170.1"/>
    <property type="molecule type" value="Genomic_DNA"/>
</dbReference>
<evidence type="ECO:0000313" key="7">
    <source>
        <dbReference type="EMBL" id="BEI91170.1"/>
    </source>
</evidence>
<keyword evidence="8" id="KW-1185">Reference proteome</keyword>
<dbReference type="PANTHER" id="PTHR42978">
    <property type="entry name" value="QUORUM-QUENCHING LACTONASE YTNP-RELATED-RELATED"/>
    <property type="match status" value="1"/>
</dbReference>
<protein>
    <recommendedName>
        <fullName evidence="6">Metallo-beta-lactamase domain-containing protein</fullName>
    </recommendedName>
</protein>
<keyword evidence="3" id="KW-0479">Metal-binding</keyword>
<reference evidence="7" key="1">
    <citation type="journal article" date="2023" name="BMC Genomics">
        <title>Chromosome-level genome assemblies of Cutaneotrichosporon spp. (Trichosporonales, Basidiomycota) reveal imbalanced evolution between nucleotide sequences and chromosome synteny.</title>
        <authorList>
            <person name="Kobayashi Y."/>
            <person name="Kayamori A."/>
            <person name="Aoki K."/>
            <person name="Shiwa Y."/>
            <person name="Matsutani M."/>
            <person name="Fujita N."/>
            <person name="Sugita T."/>
            <person name="Iwasaki W."/>
            <person name="Tanaka N."/>
            <person name="Takashima M."/>
        </authorList>
    </citation>
    <scope>NUCLEOTIDE SEQUENCE</scope>
    <source>
        <strain evidence="7">HIS019</strain>
    </source>
</reference>
<dbReference type="GO" id="GO:0046872">
    <property type="term" value="F:metal ion binding"/>
    <property type="evidence" value="ECO:0007669"/>
    <property type="project" value="UniProtKB-KW"/>
</dbReference>
<accession>A0AA48QVA7</accession>
<dbReference type="KEGG" id="ccac:CcaHIS019_0312400"/>
<evidence type="ECO:0000256" key="4">
    <source>
        <dbReference type="ARBA" id="ARBA00022801"/>
    </source>
</evidence>
<proteinExistence type="inferred from homology"/>
<comment type="cofactor">
    <cofactor evidence="1">
        <name>Zn(2+)</name>
        <dbReference type="ChEBI" id="CHEBI:29105"/>
    </cofactor>
</comment>
<sequence length="301" mass="32833">MLPGSGTAQVLMVNNGFLSRGTHADWYATTSETAVTPPVMCFVIRKDGRNYLWDLGMRSDLHNVGRTWSTQPDVRLSLPRDLPPELAPAAVYLSHYHWDHSGDPLTVPPDVPIYVGRGTLQALKAGFDEYVGDQSTECVARLSEMPEGSLQITNFPLKGHDVFGDGSFVILPAPGHCPGHSVAVVRTTTGPDTYMVLGGDSGHHRSLYEPCPCHARVSTFGRRKLHGDPKASLDHLSRLTGLHARDDTWVVLAHEAEVIAAGVPERQWLNDWKERGWKDKAAAVRAGEVAKGCWVDGTDGA</sequence>
<dbReference type="RefSeq" id="XP_060456435.1">
    <property type="nucleotide sequence ID" value="XM_060599774.1"/>
</dbReference>
<evidence type="ECO:0000259" key="6">
    <source>
        <dbReference type="SMART" id="SM00849"/>
    </source>
</evidence>